<accession>A0AAV4JAB2</accession>
<proteinExistence type="predicted"/>
<sequence>VKYANAKLDQHRKQANSLQESIDQVLNKLSSSDARIAQLTAEGIGDWGSFYSEMLRKATEATQ</sequence>
<protein>
    <recommendedName>
        <fullName evidence="4">Biogenesis of lysosome-related organelles complex 1 subunit 1</fullName>
    </recommendedName>
</protein>
<evidence type="ECO:0000313" key="3">
    <source>
        <dbReference type="Proteomes" id="UP000762676"/>
    </source>
</evidence>
<dbReference type="Proteomes" id="UP000762676">
    <property type="component" value="Unassembled WGS sequence"/>
</dbReference>
<evidence type="ECO:0008006" key="4">
    <source>
        <dbReference type="Google" id="ProtNLM"/>
    </source>
</evidence>
<comment type="caution">
    <text evidence="2">The sequence shown here is derived from an EMBL/GenBank/DDBJ whole genome shotgun (WGS) entry which is preliminary data.</text>
</comment>
<reference evidence="2 3" key="1">
    <citation type="journal article" date="2021" name="Elife">
        <title>Chloroplast acquisition without the gene transfer in kleptoplastic sea slugs, Plakobranchus ocellatus.</title>
        <authorList>
            <person name="Maeda T."/>
            <person name="Takahashi S."/>
            <person name="Yoshida T."/>
            <person name="Shimamura S."/>
            <person name="Takaki Y."/>
            <person name="Nagai Y."/>
            <person name="Toyoda A."/>
            <person name="Suzuki Y."/>
            <person name="Arimoto A."/>
            <person name="Ishii H."/>
            <person name="Satoh N."/>
            <person name="Nishiyama T."/>
            <person name="Hasebe M."/>
            <person name="Maruyama T."/>
            <person name="Minagawa J."/>
            <person name="Obokata J."/>
            <person name="Shigenobu S."/>
        </authorList>
    </citation>
    <scope>NUCLEOTIDE SEQUENCE [LARGE SCALE GENOMIC DNA]</scope>
</reference>
<gene>
    <name evidence="2" type="ORF">ElyMa_003276100</name>
</gene>
<name>A0AAV4JAB2_9GAST</name>
<keyword evidence="1" id="KW-0175">Coiled coil</keyword>
<evidence type="ECO:0000256" key="1">
    <source>
        <dbReference type="SAM" id="Coils"/>
    </source>
</evidence>
<feature type="non-terminal residue" evidence="2">
    <location>
        <position position="1"/>
    </location>
</feature>
<dbReference type="AlphaFoldDB" id="A0AAV4JAB2"/>
<organism evidence="2 3">
    <name type="scientific">Elysia marginata</name>
    <dbReference type="NCBI Taxonomy" id="1093978"/>
    <lineage>
        <taxon>Eukaryota</taxon>
        <taxon>Metazoa</taxon>
        <taxon>Spiralia</taxon>
        <taxon>Lophotrochozoa</taxon>
        <taxon>Mollusca</taxon>
        <taxon>Gastropoda</taxon>
        <taxon>Heterobranchia</taxon>
        <taxon>Euthyneura</taxon>
        <taxon>Panpulmonata</taxon>
        <taxon>Sacoglossa</taxon>
        <taxon>Placobranchoidea</taxon>
        <taxon>Plakobranchidae</taxon>
        <taxon>Elysia</taxon>
    </lineage>
</organism>
<feature type="coiled-coil region" evidence="1">
    <location>
        <begin position="1"/>
        <end position="42"/>
    </location>
</feature>
<keyword evidence="3" id="KW-1185">Reference proteome</keyword>
<evidence type="ECO:0000313" key="2">
    <source>
        <dbReference type="EMBL" id="GFS18939.1"/>
    </source>
</evidence>
<dbReference type="EMBL" id="BMAT01006743">
    <property type="protein sequence ID" value="GFS18939.1"/>
    <property type="molecule type" value="Genomic_DNA"/>
</dbReference>